<dbReference type="InterPro" id="IPR012347">
    <property type="entry name" value="Ferritin-like"/>
</dbReference>
<keyword evidence="5" id="KW-1185">Reference proteome</keyword>
<dbReference type="Proteomes" id="UP001060164">
    <property type="component" value="Chromosome"/>
</dbReference>
<keyword evidence="1" id="KW-0409">Iron storage</keyword>
<dbReference type="InterPro" id="IPR003251">
    <property type="entry name" value="Rr_diiron-bd_dom"/>
</dbReference>
<sequence>MSEGKCSECIYKAEGPYPKVQVKERNAAYAREMLSNMADIASEISDVSRYFYIAVMTAPKYGEISECFHNISIVEMHHLNIFAELARQLGADPRLWCVKNGRRRWWSPSYVGYPQELRAMIAESVKAEKDAVIKYSRQAKVIEDMNIVENLHRIIKDEECHLQTFQEMYDQL</sequence>
<dbReference type="RefSeq" id="WP_028529385.1">
    <property type="nucleotide sequence ID" value="NZ_CABLBR010000023.1"/>
</dbReference>
<keyword evidence="2" id="KW-0408">Iron</keyword>
<protein>
    <submittedName>
        <fullName evidence="4">Rubrerythrin</fullName>
    </submittedName>
</protein>
<dbReference type="PANTHER" id="PTHR30295:SF0">
    <property type="entry name" value="BACTERIOFERRITIN"/>
    <property type="match status" value="1"/>
</dbReference>
<evidence type="ECO:0000313" key="4">
    <source>
        <dbReference type="EMBL" id="UWP58634.1"/>
    </source>
</evidence>
<dbReference type="PANTHER" id="PTHR30295">
    <property type="entry name" value="BACTERIOFERRITIN"/>
    <property type="match status" value="1"/>
</dbReference>
<proteinExistence type="predicted"/>
<dbReference type="InterPro" id="IPR009078">
    <property type="entry name" value="Ferritin-like_SF"/>
</dbReference>
<name>A0ABY5VDH5_9FIRM</name>
<evidence type="ECO:0000256" key="2">
    <source>
        <dbReference type="ARBA" id="ARBA00023004"/>
    </source>
</evidence>
<evidence type="ECO:0000313" key="5">
    <source>
        <dbReference type="Proteomes" id="UP001060164"/>
    </source>
</evidence>
<evidence type="ECO:0000259" key="3">
    <source>
        <dbReference type="Pfam" id="PF02915"/>
    </source>
</evidence>
<dbReference type="SUPFAM" id="SSF47240">
    <property type="entry name" value="Ferritin-like"/>
    <property type="match status" value="1"/>
</dbReference>
<gene>
    <name evidence="4" type="ORF">NQ502_14810</name>
</gene>
<dbReference type="CDD" id="cd07908">
    <property type="entry name" value="Mn_catalase_like"/>
    <property type="match status" value="1"/>
</dbReference>
<accession>A0ABY5VDH5</accession>
<dbReference type="Gene3D" id="1.20.1260.10">
    <property type="match status" value="1"/>
</dbReference>
<feature type="domain" description="Rubrerythrin diiron-binding" evidence="3">
    <location>
        <begin position="40"/>
        <end position="169"/>
    </location>
</feature>
<reference evidence="4" key="1">
    <citation type="journal article" date="2022" name="Cell">
        <title>Design, construction, and in vivo augmentation of a complex gut microbiome.</title>
        <authorList>
            <person name="Cheng A.G."/>
            <person name="Ho P.Y."/>
            <person name="Aranda-Diaz A."/>
            <person name="Jain S."/>
            <person name="Yu F.B."/>
            <person name="Meng X."/>
            <person name="Wang M."/>
            <person name="Iakiviak M."/>
            <person name="Nagashima K."/>
            <person name="Zhao A."/>
            <person name="Murugkar P."/>
            <person name="Patil A."/>
            <person name="Atabakhsh K."/>
            <person name="Weakley A."/>
            <person name="Yan J."/>
            <person name="Brumbaugh A.R."/>
            <person name="Higginbottom S."/>
            <person name="Dimas A."/>
            <person name="Shiver A.L."/>
            <person name="Deutschbauer A."/>
            <person name="Neff N."/>
            <person name="Sonnenburg J.L."/>
            <person name="Huang K.C."/>
            <person name="Fischbach M.A."/>
        </authorList>
    </citation>
    <scope>NUCLEOTIDE SEQUENCE</scope>
    <source>
        <strain evidence="4">DSM 19829</strain>
    </source>
</reference>
<dbReference type="EMBL" id="CP102290">
    <property type="protein sequence ID" value="UWP58634.1"/>
    <property type="molecule type" value="Genomic_DNA"/>
</dbReference>
<dbReference type="Pfam" id="PF02915">
    <property type="entry name" value="Rubrerythrin"/>
    <property type="match status" value="1"/>
</dbReference>
<organism evidence="4 5">
    <name type="scientific">Ruminococcus gauvreauii</name>
    <dbReference type="NCBI Taxonomy" id="438033"/>
    <lineage>
        <taxon>Bacteria</taxon>
        <taxon>Bacillati</taxon>
        <taxon>Bacillota</taxon>
        <taxon>Clostridia</taxon>
        <taxon>Eubacteriales</taxon>
        <taxon>Oscillospiraceae</taxon>
        <taxon>Ruminococcus</taxon>
    </lineage>
</organism>
<evidence type="ECO:0000256" key="1">
    <source>
        <dbReference type="ARBA" id="ARBA00022434"/>
    </source>
</evidence>